<organism evidence="10 11">
    <name type="scientific">Striga hermonthica</name>
    <name type="common">Purple witchweed</name>
    <name type="synonym">Buchnera hermonthica</name>
    <dbReference type="NCBI Taxonomy" id="68872"/>
    <lineage>
        <taxon>Eukaryota</taxon>
        <taxon>Viridiplantae</taxon>
        <taxon>Streptophyta</taxon>
        <taxon>Embryophyta</taxon>
        <taxon>Tracheophyta</taxon>
        <taxon>Spermatophyta</taxon>
        <taxon>Magnoliopsida</taxon>
        <taxon>eudicotyledons</taxon>
        <taxon>Gunneridae</taxon>
        <taxon>Pentapetalae</taxon>
        <taxon>asterids</taxon>
        <taxon>lamiids</taxon>
        <taxon>Lamiales</taxon>
        <taxon>Orobanchaceae</taxon>
        <taxon>Buchnereae</taxon>
        <taxon>Striga</taxon>
    </lineage>
</organism>
<name>A0A9N7NCJ7_STRHE</name>
<dbReference type="InterPro" id="IPR013087">
    <property type="entry name" value="Znf_C2H2_type"/>
</dbReference>
<evidence type="ECO:0000256" key="8">
    <source>
        <dbReference type="SAM" id="MobiDB-lite"/>
    </source>
</evidence>
<dbReference type="GO" id="GO:0003700">
    <property type="term" value="F:DNA-binding transcription factor activity"/>
    <property type="evidence" value="ECO:0007669"/>
    <property type="project" value="InterPro"/>
</dbReference>
<sequence>MKSNHFPGLLPVLGLEINCSSDGNTNTHPGRISVLPAGWSKTSRRTRTRPGKACTSSVQARMCSPNPNQGMSGSDNEVHNTENLPPKKRKIESGGNSSPRLPFPSGPLLMNQGPESLKRVKNLDGIDNVIAHKNPIRDRKPHTCDICTRAFRSYQALGGHKSHHNSKVHHDIMPAREASTRVVGSSLVDYQWPEARPCGVEHKCMLCDRVFSKGQALGGHKRHCRRAVNGRGDEMGNGLGPGFDFDLNELPPEWVHDQKGNGDAC</sequence>
<dbReference type="PROSITE" id="PS50157">
    <property type="entry name" value="ZINC_FINGER_C2H2_2"/>
    <property type="match status" value="1"/>
</dbReference>
<keyword evidence="4" id="KW-0862">Zinc</keyword>
<keyword evidence="3 7" id="KW-0863">Zinc-finger</keyword>
<evidence type="ECO:0000256" key="6">
    <source>
        <dbReference type="ARBA" id="ARBA00023163"/>
    </source>
</evidence>
<evidence type="ECO:0000313" key="10">
    <source>
        <dbReference type="EMBL" id="CAA0826219.1"/>
    </source>
</evidence>
<protein>
    <submittedName>
        <fullName evidence="10">Zinc finger protein AZF2</fullName>
    </submittedName>
</protein>
<dbReference type="EMBL" id="CACSLK010027388">
    <property type="protein sequence ID" value="CAA0826219.1"/>
    <property type="molecule type" value="Genomic_DNA"/>
</dbReference>
<keyword evidence="1" id="KW-0479">Metal-binding</keyword>
<dbReference type="InterPro" id="IPR036236">
    <property type="entry name" value="Znf_C2H2_sf"/>
</dbReference>
<evidence type="ECO:0000256" key="5">
    <source>
        <dbReference type="ARBA" id="ARBA00023015"/>
    </source>
</evidence>
<feature type="domain" description="C2H2-type" evidence="9">
    <location>
        <begin position="142"/>
        <end position="169"/>
    </location>
</feature>
<dbReference type="InterPro" id="IPR044653">
    <property type="entry name" value="AZF1/2/3-like"/>
</dbReference>
<dbReference type="Gene3D" id="3.30.160.60">
    <property type="entry name" value="Classic Zinc Finger"/>
    <property type="match status" value="1"/>
</dbReference>
<dbReference type="GO" id="GO:0000976">
    <property type="term" value="F:transcription cis-regulatory region binding"/>
    <property type="evidence" value="ECO:0007669"/>
    <property type="project" value="TreeGrafter"/>
</dbReference>
<reference evidence="10" key="1">
    <citation type="submission" date="2019-12" db="EMBL/GenBank/DDBJ databases">
        <authorList>
            <person name="Scholes J."/>
        </authorList>
    </citation>
    <scope>NUCLEOTIDE SEQUENCE</scope>
</reference>
<evidence type="ECO:0000256" key="2">
    <source>
        <dbReference type="ARBA" id="ARBA00022737"/>
    </source>
</evidence>
<evidence type="ECO:0000256" key="3">
    <source>
        <dbReference type="ARBA" id="ARBA00022771"/>
    </source>
</evidence>
<keyword evidence="2" id="KW-0677">Repeat</keyword>
<dbReference type="OrthoDB" id="912984at2759"/>
<evidence type="ECO:0000256" key="7">
    <source>
        <dbReference type="PROSITE-ProRule" id="PRU00042"/>
    </source>
</evidence>
<keyword evidence="11" id="KW-1185">Reference proteome</keyword>
<dbReference type="GO" id="GO:0005634">
    <property type="term" value="C:nucleus"/>
    <property type="evidence" value="ECO:0007669"/>
    <property type="project" value="TreeGrafter"/>
</dbReference>
<evidence type="ECO:0000259" key="9">
    <source>
        <dbReference type="PROSITE" id="PS50157"/>
    </source>
</evidence>
<feature type="compositionally biased region" description="Polar residues" evidence="8">
    <location>
        <begin position="54"/>
        <end position="75"/>
    </location>
</feature>
<feature type="region of interest" description="Disordered" evidence="8">
    <location>
        <begin position="40"/>
        <end position="108"/>
    </location>
</feature>
<keyword evidence="6" id="KW-0804">Transcription</keyword>
<evidence type="ECO:0000256" key="1">
    <source>
        <dbReference type="ARBA" id="ARBA00022723"/>
    </source>
</evidence>
<evidence type="ECO:0000256" key="4">
    <source>
        <dbReference type="ARBA" id="ARBA00022833"/>
    </source>
</evidence>
<dbReference type="Proteomes" id="UP001153555">
    <property type="component" value="Unassembled WGS sequence"/>
</dbReference>
<accession>A0A9N7NCJ7</accession>
<dbReference type="GO" id="GO:0008270">
    <property type="term" value="F:zinc ion binding"/>
    <property type="evidence" value="ECO:0007669"/>
    <property type="project" value="UniProtKB-KW"/>
</dbReference>
<keyword evidence="5" id="KW-0805">Transcription regulation</keyword>
<proteinExistence type="predicted"/>
<dbReference type="PANTHER" id="PTHR45988">
    <property type="entry name" value="C2H2 TYPE ZINC FINGER TRANSCRIPTION FACTOR FAMILY-RELATED"/>
    <property type="match status" value="1"/>
</dbReference>
<dbReference type="Pfam" id="PF13912">
    <property type="entry name" value="zf-C2H2_6"/>
    <property type="match status" value="2"/>
</dbReference>
<dbReference type="AlphaFoldDB" id="A0A9N7NCJ7"/>
<dbReference type="SUPFAM" id="SSF57667">
    <property type="entry name" value="beta-beta-alpha zinc fingers"/>
    <property type="match status" value="1"/>
</dbReference>
<gene>
    <name evidence="10" type="ORF">SHERM_22605</name>
</gene>
<evidence type="ECO:0000313" key="11">
    <source>
        <dbReference type="Proteomes" id="UP001153555"/>
    </source>
</evidence>
<dbReference type="SMART" id="SM00355">
    <property type="entry name" value="ZnF_C2H2"/>
    <property type="match status" value="2"/>
</dbReference>
<dbReference type="PANTHER" id="PTHR45988:SF1">
    <property type="entry name" value="ZINC FINGER PROTEIN AZF2"/>
    <property type="match status" value="1"/>
</dbReference>
<dbReference type="PROSITE" id="PS00028">
    <property type="entry name" value="ZINC_FINGER_C2H2_1"/>
    <property type="match status" value="1"/>
</dbReference>
<comment type="caution">
    <text evidence="10">The sequence shown here is derived from an EMBL/GenBank/DDBJ whole genome shotgun (WGS) entry which is preliminary data.</text>
</comment>